<dbReference type="CDD" id="cd18797">
    <property type="entry name" value="SF2_C_Hrq"/>
    <property type="match status" value="1"/>
</dbReference>
<dbReference type="PROSITE" id="PS51192">
    <property type="entry name" value="HELICASE_ATP_BIND_1"/>
    <property type="match status" value="1"/>
</dbReference>
<feature type="compositionally biased region" description="Polar residues" evidence="3">
    <location>
        <begin position="369"/>
        <end position="385"/>
    </location>
</feature>
<accession>A0AAW1T0P5</accession>
<evidence type="ECO:0000313" key="7">
    <source>
        <dbReference type="EMBL" id="KAK9862329.1"/>
    </source>
</evidence>
<protein>
    <submittedName>
        <fullName evidence="7">Uncharacterized protein</fullName>
    </submittedName>
</protein>
<dbReference type="InterPro" id="IPR055227">
    <property type="entry name" value="HRQ1_WHD"/>
</dbReference>
<dbReference type="GO" id="GO:0003676">
    <property type="term" value="F:nucleic acid binding"/>
    <property type="evidence" value="ECO:0007669"/>
    <property type="project" value="InterPro"/>
</dbReference>
<evidence type="ECO:0000256" key="2">
    <source>
        <dbReference type="ARBA" id="ARBA00022840"/>
    </source>
</evidence>
<dbReference type="Pfam" id="PF09369">
    <property type="entry name" value="MZB"/>
    <property type="match status" value="1"/>
</dbReference>
<dbReference type="GO" id="GO:0043138">
    <property type="term" value="F:3'-5' DNA helicase activity"/>
    <property type="evidence" value="ECO:0007669"/>
    <property type="project" value="TreeGrafter"/>
</dbReference>
<gene>
    <name evidence="7" type="ORF">WJX84_007891</name>
</gene>
<dbReference type="InterPro" id="IPR027417">
    <property type="entry name" value="P-loop_NTPase"/>
</dbReference>
<dbReference type="PANTHER" id="PTHR47957:SF3">
    <property type="entry name" value="ATP-DEPENDENT HELICASE HRQ1"/>
    <property type="match status" value="1"/>
</dbReference>
<feature type="region of interest" description="Disordered" evidence="3">
    <location>
        <begin position="1032"/>
        <end position="1058"/>
    </location>
</feature>
<feature type="compositionally biased region" description="Basic and acidic residues" evidence="3">
    <location>
        <begin position="1180"/>
        <end position="1190"/>
    </location>
</feature>
<feature type="region of interest" description="Disordered" evidence="3">
    <location>
        <begin position="567"/>
        <end position="595"/>
    </location>
</feature>
<evidence type="ECO:0000259" key="4">
    <source>
        <dbReference type="PROSITE" id="PS50053"/>
    </source>
</evidence>
<dbReference type="Pfam" id="PF00271">
    <property type="entry name" value="Helicase_C"/>
    <property type="match status" value="1"/>
</dbReference>
<dbReference type="SUPFAM" id="SSF52540">
    <property type="entry name" value="P-loop containing nucleoside triphosphate hydrolases"/>
    <property type="match status" value="1"/>
</dbReference>
<reference evidence="7 8" key="1">
    <citation type="journal article" date="2024" name="Nat. Commun.">
        <title>Phylogenomics reveals the evolutionary origins of lichenization in chlorophyte algae.</title>
        <authorList>
            <person name="Puginier C."/>
            <person name="Libourel C."/>
            <person name="Otte J."/>
            <person name="Skaloud P."/>
            <person name="Haon M."/>
            <person name="Grisel S."/>
            <person name="Petersen M."/>
            <person name="Berrin J.G."/>
            <person name="Delaux P.M."/>
            <person name="Dal Grande F."/>
            <person name="Keller J."/>
        </authorList>
    </citation>
    <scope>NUCLEOTIDE SEQUENCE [LARGE SCALE GENOMIC DNA]</scope>
    <source>
        <strain evidence="7 8">SAG 2523</strain>
    </source>
</reference>
<feature type="domain" description="Helicase ATP-binding" evidence="5">
    <location>
        <begin position="748"/>
        <end position="931"/>
    </location>
</feature>
<dbReference type="GO" id="GO:0005634">
    <property type="term" value="C:nucleus"/>
    <property type="evidence" value="ECO:0007669"/>
    <property type="project" value="TreeGrafter"/>
</dbReference>
<feature type="compositionally biased region" description="Basic and acidic residues" evidence="3">
    <location>
        <begin position="1032"/>
        <end position="1041"/>
    </location>
</feature>
<feature type="region of interest" description="Disordered" evidence="3">
    <location>
        <begin position="76"/>
        <end position="201"/>
    </location>
</feature>
<dbReference type="InterPro" id="IPR014001">
    <property type="entry name" value="Helicase_ATP-bd"/>
</dbReference>
<dbReference type="CDD" id="cd17923">
    <property type="entry name" value="DEXHc_Hrq1-like"/>
    <property type="match status" value="1"/>
</dbReference>
<name>A0AAW1T0P5_9CHLO</name>
<dbReference type="SMART" id="SM00487">
    <property type="entry name" value="DEXDc"/>
    <property type="match status" value="1"/>
</dbReference>
<dbReference type="Gene3D" id="3.40.50.300">
    <property type="entry name" value="P-loop containing nucleotide triphosphate hydrolases"/>
    <property type="match status" value="2"/>
</dbReference>
<dbReference type="GO" id="GO:0006289">
    <property type="term" value="P:nucleotide-excision repair"/>
    <property type="evidence" value="ECO:0007669"/>
    <property type="project" value="TreeGrafter"/>
</dbReference>
<feature type="compositionally biased region" description="Basic residues" evidence="3">
    <location>
        <begin position="962"/>
        <end position="981"/>
    </location>
</feature>
<proteinExistence type="predicted"/>
<keyword evidence="1" id="KW-0547">Nucleotide-binding</keyword>
<evidence type="ECO:0000259" key="6">
    <source>
        <dbReference type="PROSITE" id="PS51194"/>
    </source>
</evidence>
<evidence type="ECO:0000313" key="8">
    <source>
        <dbReference type="Proteomes" id="UP001485043"/>
    </source>
</evidence>
<evidence type="ECO:0000259" key="5">
    <source>
        <dbReference type="PROSITE" id="PS51192"/>
    </source>
</evidence>
<dbReference type="GO" id="GO:0036297">
    <property type="term" value="P:interstrand cross-link repair"/>
    <property type="evidence" value="ECO:0007669"/>
    <property type="project" value="TreeGrafter"/>
</dbReference>
<sequence>MQIACKLLTGHVHLIAAEKNDKLSSIKQRLAQKLGRDVGFKLLQQGKALLDDTPVSQLAIQPEEFLVALELKKKLKPKSRSNEANTSVVGHMSKQVPRRVSSAPPGLSPAKPAAGKGACTVDVHLQKPPEPEGARSSEGEGSDAPYTLLPGYMSRPGSSPKKRRRILEAGTGRCLGTGGFARSASTPEPASARPPFARDQPQAAPRIIPSWCSPLRSGALATSIAEKPTSSSLAGKPPVGPQPAGLHARTLLDDLDDELAAAHDSLQQGAPVRLSEREQQVLSSLPLPSCLQRLESIFDALTRDFAFLLDQHLQARWKMVEAMLQQHAQSRDAQQQDMQVMAELCPEVVLLRSPAELLSPVRSAVQARASGSQQPSLPNTGSLHTATAPEDINLMPQGHVPEGEPTTPRRTPRPLRGPLDVNTANPMEVCTDGGGTVLAGEDDPFLVEIIDPGRRTGPQASLLEQGVAMGSEAAAGTEAGMDAATLGNKVPGGLSKTSQRSFKGLENARKRRNTAFRHGLLRAVLHLHTAFMQSLPDGHTVQRQSQAGVSGHVEPVVAPLGMQQQAAAAAAANSGRKAKRKQPGQGPADQTPAAVDERPVCLASPSSSLAVCSSADWDIIKEGGWHPDFDVAAISLDQVRTAAGEARGQTAAAELTGQASGEVRGQPRPPVLFKKHEPCRDTTRMDVMAFMQHLKGLDWYRGQAEHVEVLPARQAKFAVPKQPLPAQVQAALAAKGITQLFSHQVEAIDAVTEGRHVVVCTSTASGKSLCYNLPILAALAANRNACAIYMFPTKALAQDQLQILRHLCHLAFGDSAPHVDVYDGDTPQADRGEIRDRAQLLITNPDMLHLSILPVHRSFSRILASLKYIVVDEGHAYRGVFGCHTALVLRRLTRVCERCYNCWPRFVMTSATVANPQQHAQELLGVQNVDVVSLDGSPHSTKYFALWNPPLTAPKAKPPKPGSKRVHMSRTQARAKGRAVSKRVQQEAARCALREATQERSRGTHLGVDVLEGAEQEAWMAAVRLGNRRRAALEASEKDGQRSPPRYLPSGASPFGMGNDDHTMPHEEKDITAPRFGRHGLVRNPEDVPAWTAAWHSGQGNAAAAVEGAAFPRQDAAEFKAKEIEHEHGHASRRLICKQGSNFTKAAAGGKKQPTVRPCMQPPAKLPTQIAGPLPQCKEAVAHADKRGRPEVSSPGSLSDDGPMDDGEVGDIQQRLPGGGDWKARFGAAGTREDERRNSPIVELSLLLTECIQHGLKTLAFCKTRKLCELVTAYTRETLKATAPHLAHSISVYRAGYSPTERREIERALFNGELSAVAATNALELGVDVGSLDVTLHLGFPGSVASLWQQAGRAGRREQPSLSIYIAFDGPLDQYFMRYPAQLFGRPIENAMVDARNTTLLEQHLTCAAGETPVICEDDQRWFGPNVQDICIGLMNEGLLARHPQATMAHGLHYCGHHDNPAKLISLRAIDPERYAILNEENNEVIEEIEESNAFYEVYDGAVYMFQGRTYLCKKLDLDSKVATVRPADLKYYTKVRDMTDIHVVGGRLAFPARVGHEQYAQTTAACAEALVTVRWLGFHRIWQGSGEAFDHVDLFLPDVQFPTQAAYIRVPRIARRRVQEAGLPFRDGLHAASHAILNVIPLFMLCGATDMGAECDNPYDTRYRPERLLVYDKHPGGIGLAAQACPLFGALMQRALELIQACKCTSDSGCPACIQHTDCGEYNAVLSKQAGIIVLECVLAAEEEHRGRLAIQAGEEQELSLEAGLDLVRQMGGNTDEAMNNAGAFRDR</sequence>
<feature type="domain" description="Helicase C-terminal" evidence="6">
    <location>
        <begin position="1243"/>
        <end position="1399"/>
    </location>
</feature>
<feature type="compositionally biased region" description="Basic and acidic residues" evidence="3">
    <location>
        <begin position="124"/>
        <end position="138"/>
    </location>
</feature>
<dbReference type="InterPro" id="IPR029071">
    <property type="entry name" value="Ubiquitin-like_domsf"/>
</dbReference>
<keyword evidence="2" id="KW-0067">ATP-binding</keyword>
<feature type="region of interest" description="Disordered" evidence="3">
    <location>
        <begin position="1145"/>
        <end position="1235"/>
    </location>
</feature>
<organism evidence="7 8">
    <name type="scientific">Apatococcus fuscideae</name>
    <dbReference type="NCBI Taxonomy" id="2026836"/>
    <lineage>
        <taxon>Eukaryota</taxon>
        <taxon>Viridiplantae</taxon>
        <taxon>Chlorophyta</taxon>
        <taxon>core chlorophytes</taxon>
        <taxon>Trebouxiophyceae</taxon>
        <taxon>Chlorellales</taxon>
        <taxon>Chlorellaceae</taxon>
        <taxon>Apatococcus</taxon>
    </lineage>
</organism>
<dbReference type="EMBL" id="JALJOV010000623">
    <property type="protein sequence ID" value="KAK9862329.1"/>
    <property type="molecule type" value="Genomic_DNA"/>
</dbReference>
<dbReference type="InterPro" id="IPR001650">
    <property type="entry name" value="Helicase_C-like"/>
</dbReference>
<dbReference type="Proteomes" id="UP001485043">
    <property type="component" value="Unassembled WGS sequence"/>
</dbReference>
<dbReference type="SMART" id="SM00490">
    <property type="entry name" value="HELICc"/>
    <property type="match status" value="1"/>
</dbReference>
<dbReference type="SMART" id="SM00213">
    <property type="entry name" value="UBQ"/>
    <property type="match status" value="1"/>
</dbReference>
<feature type="domain" description="Ubiquitin-like" evidence="4">
    <location>
        <begin position="1"/>
        <end position="66"/>
    </location>
</feature>
<evidence type="ECO:0000256" key="3">
    <source>
        <dbReference type="SAM" id="MobiDB-lite"/>
    </source>
</evidence>
<dbReference type="PROSITE" id="PS50053">
    <property type="entry name" value="UBIQUITIN_2"/>
    <property type="match status" value="1"/>
</dbReference>
<keyword evidence="8" id="KW-1185">Reference proteome</keyword>
<dbReference type="PROSITE" id="PS51194">
    <property type="entry name" value="HELICASE_CTER"/>
    <property type="match status" value="1"/>
</dbReference>
<dbReference type="PANTHER" id="PTHR47957">
    <property type="entry name" value="ATP-DEPENDENT HELICASE HRQ1"/>
    <property type="match status" value="1"/>
</dbReference>
<dbReference type="InterPro" id="IPR000626">
    <property type="entry name" value="Ubiquitin-like_dom"/>
</dbReference>
<feature type="region of interest" description="Disordered" evidence="3">
    <location>
        <begin position="954"/>
        <end position="983"/>
    </location>
</feature>
<dbReference type="Gene3D" id="3.10.20.90">
    <property type="entry name" value="Phosphatidylinositol 3-kinase Catalytic Subunit, Chain A, domain 1"/>
    <property type="match status" value="1"/>
</dbReference>
<dbReference type="SUPFAM" id="SSF54236">
    <property type="entry name" value="Ubiquitin-like"/>
    <property type="match status" value="1"/>
</dbReference>
<comment type="caution">
    <text evidence="7">The sequence shown here is derived from an EMBL/GenBank/DDBJ whole genome shotgun (WGS) entry which is preliminary data.</text>
</comment>
<dbReference type="GO" id="GO:0005524">
    <property type="term" value="F:ATP binding"/>
    <property type="evidence" value="ECO:0007669"/>
    <property type="project" value="UniProtKB-KW"/>
</dbReference>
<feature type="region of interest" description="Disordered" evidence="3">
    <location>
        <begin position="653"/>
        <end position="672"/>
    </location>
</feature>
<dbReference type="InterPro" id="IPR011545">
    <property type="entry name" value="DEAD/DEAH_box_helicase_dom"/>
</dbReference>
<dbReference type="InterPro" id="IPR018973">
    <property type="entry name" value="MZB"/>
</dbReference>
<dbReference type="Pfam" id="PF22982">
    <property type="entry name" value="WHD_HRQ1"/>
    <property type="match status" value="1"/>
</dbReference>
<feature type="region of interest" description="Disordered" evidence="3">
    <location>
        <begin position="366"/>
        <end position="426"/>
    </location>
</feature>
<dbReference type="Pfam" id="PF00270">
    <property type="entry name" value="DEAD"/>
    <property type="match status" value="1"/>
</dbReference>
<evidence type="ECO:0000256" key="1">
    <source>
        <dbReference type="ARBA" id="ARBA00022741"/>
    </source>
</evidence>
<feature type="compositionally biased region" description="Low complexity" evidence="3">
    <location>
        <begin position="403"/>
        <end position="419"/>
    </location>
</feature>